<comment type="caution">
    <text evidence="1">The sequence shown here is derived from an EMBL/GenBank/DDBJ whole genome shotgun (WGS) entry which is preliminary data.</text>
</comment>
<proteinExistence type="predicted"/>
<evidence type="ECO:0000313" key="1">
    <source>
        <dbReference type="EMBL" id="EEG70374.1"/>
    </source>
</evidence>
<dbReference type="EMBL" id="ABXX02000004">
    <property type="protein sequence ID" value="EEG70374.1"/>
    <property type="molecule type" value="Genomic_DNA"/>
</dbReference>
<dbReference type="AlphaFoldDB" id="C0BUN3"/>
<gene>
    <name evidence="1" type="ORF">BIFPSEUDO_04120</name>
</gene>
<protein>
    <submittedName>
        <fullName evidence="1">Uncharacterized protein</fullName>
    </submittedName>
</protein>
<accession>C0BUN3</accession>
<sequence length="39" mass="4581">MNSARKRNPLTKIPKKARYLPKAHPLKRKKAVAWMVVRP</sequence>
<evidence type="ECO:0000313" key="2">
    <source>
        <dbReference type="Proteomes" id="UP000003875"/>
    </source>
</evidence>
<reference evidence="1 2" key="2">
    <citation type="submission" date="2009-02" db="EMBL/GenBank/DDBJ databases">
        <authorList>
            <person name="Fulton L."/>
            <person name="Clifton S."/>
            <person name="Fulton B."/>
            <person name="Xu J."/>
            <person name="Minx P."/>
            <person name="Pepin K.H."/>
            <person name="Johnson M."/>
            <person name="Bhonagiri V."/>
            <person name="Nash W.E."/>
            <person name="Mardis E.R."/>
            <person name="Wilson R.K."/>
        </authorList>
    </citation>
    <scope>NUCLEOTIDE SEQUENCE [LARGE SCALE GENOMIC DNA]</scope>
    <source>
        <strain evidence="1 2">DSM 20438</strain>
    </source>
</reference>
<dbReference type="eggNOG" id="ENOG50328AH">
    <property type="taxonomic scope" value="Bacteria"/>
</dbReference>
<name>C0BUN3_BIFPS</name>
<organism evidence="1 2">
    <name type="scientific">Bifidobacterium pseudocatenulatum DSM 20438 = JCM 1200 = LMG 10505</name>
    <dbReference type="NCBI Taxonomy" id="547043"/>
    <lineage>
        <taxon>Bacteria</taxon>
        <taxon>Bacillati</taxon>
        <taxon>Actinomycetota</taxon>
        <taxon>Actinomycetes</taxon>
        <taxon>Bifidobacteriales</taxon>
        <taxon>Bifidobacteriaceae</taxon>
        <taxon>Bifidobacterium</taxon>
    </lineage>
</organism>
<dbReference type="Proteomes" id="UP000003875">
    <property type="component" value="Unassembled WGS sequence"/>
</dbReference>
<reference evidence="1 2" key="1">
    <citation type="submission" date="2009-02" db="EMBL/GenBank/DDBJ databases">
        <title>Draft genome sequence of Bifidobacterium pseudocatenulatum (DSM 20438).</title>
        <authorList>
            <person name="Sudarsanam P."/>
            <person name="Ley R."/>
            <person name="Guruge J."/>
            <person name="Turnbaugh P.J."/>
            <person name="Mahowald M."/>
            <person name="Liep D."/>
            <person name="Gordon J."/>
        </authorList>
    </citation>
    <scope>NUCLEOTIDE SEQUENCE [LARGE SCALE GENOMIC DNA]</scope>
    <source>
        <strain evidence="1 2">DSM 20438</strain>
    </source>
</reference>